<name>A0ACC8XFU1_9FIRM</name>
<organism evidence="1 2">
    <name type="scientific">Candidatus Epulonipiscium fishelsonii</name>
    <dbReference type="NCBI Taxonomy" id="77094"/>
    <lineage>
        <taxon>Bacteria</taxon>
        <taxon>Bacillati</taxon>
        <taxon>Bacillota</taxon>
        <taxon>Clostridia</taxon>
        <taxon>Lachnospirales</taxon>
        <taxon>Lachnospiraceae</taxon>
        <taxon>Candidatus Epulonipiscium</taxon>
    </lineage>
</organism>
<dbReference type="Proteomes" id="UP000188605">
    <property type="component" value="Unassembled WGS sequence"/>
</dbReference>
<sequence>MRTNNSLKNMATGLISQGIGLVISFIVRMVFIQTLGTDYLGVNGLFSNILTMLSLAEMGIGSAIIFALYAPLANRDIPKINQLMNFYKKIYMVIGVFVLLAGLCLVPFLEELIKDTPNIPHLKIIYLLFLLQTVSSYFFAYRKSLISADQKTYIMTIYYRIMDIFLRIAQVIMLILTRNYIVYLSLWVGMTILENIVIAYKAHKMYPFLKEAKGHTLDKNTKQEIAQKARALIYYRIGGVLVGGTDNLIISRFVGIAYVGLFSNYVLITQAISGFIGQIFGATTASIGNLNAVEGKDKAFKIYTQMLFFNFWIVTFCSISIWILANPFITLWLGPEFLFNPAIVLVIVLNFYLSLSLQTTSIYRSVFGLFIYGKFVPLCQAFVNIVVSIGLAVKFGVIGVFLGTTISTLTTVFFAIPYYLYKYGFDMSIKDYFTRYFKYTAVALTSGVLTTLLCNQIVEVSLYTLIIRGVICLIIPNFMFIACFNRTEEFNQLYVLFKTIIKNRKV</sequence>
<comment type="caution">
    <text evidence="1">The sequence shown here is derived from an EMBL/GenBank/DDBJ whole genome shotgun (WGS) entry which is preliminary data.</text>
</comment>
<keyword evidence="2" id="KW-1185">Reference proteome</keyword>
<evidence type="ECO:0000313" key="2">
    <source>
        <dbReference type="Proteomes" id="UP000188605"/>
    </source>
</evidence>
<reference evidence="1" key="1">
    <citation type="submission" date="2016-08" db="EMBL/GenBank/DDBJ databases">
        <authorList>
            <person name="Ngugi D.K."/>
            <person name="Miyake S."/>
            <person name="Stingl U."/>
        </authorList>
    </citation>
    <scope>NUCLEOTIDE SEQUENCE</scope>
    <source>
        <strain evidence="1">SCG-B11WGA-EpuloA1</strain>
    </source>
</reference>
<protein>
    <submittedName>
        <fullName evidence="1">Uncharacterized protein</fullName>
    </submittedName>
</protein>
<evidence type="ECO:0000313" key="1">
    <source>
        <dbReference type="EMBL" id="ONI42061.1"/>
    </source>
</evidence>
<dbReference type="EMBL" id="LJDB01000022">
    <property type="protein sequence ID" value="ONI42061.1"/>
    <property type="molecule type" value="Genomic_DNA"/>
</dbReference>
<proteinExistence type="predicted"/>
<gene>
    <name evidence="1" type="ORF">AN396_00380</name>
</gene>
<accession>A0ACC8XFU1</accession>